<evidence type="ECO:0000256" key="3">
    <source>
        <dbReference type="ARBA" id="ARBA00022833"/>
    </source>
</evidence>
<evidence type="ECO:0000313" key="7">
    <source>
        <dbReference type="EMBL" id="EER00971.1"/>
    </source>
</evidence>
<dbReference type="RefSeq" id="XP_002768253.1">
    <property type="nucleotide sequence ID" value="XM_002768207.1"/>
</dbReference>
<keyword evidence="8" id="KW-1185">Reference proteome</keyword>
<dbReference type="GO" id="GO:0008270">
    <property type="term" value="F:zinc ion binding"/>
    <property type="evidence" value="ECO:0007669"/>
    <property type="project" value="UniProtKB-KW"/>
</dbReference>
<dbReference type="EMBL" id="GG684648">
    <property type="protein sequence ID" value="EER00971.1"/>
    <property type="molecule type" value="Genomic_DNA"/>
</dbReference>
<dbReference type="InParanoid" id="C5LQM3"/>
<feature type="domain" description="C3H1-type" evidence="6">
    <location>
        <begin position="130"/>
        <end position="158"/>
    </location>
</feature>
<evidence type="ECO:0000256" key="5">
    <source>
        <dbReference type="SAM" id="MobiDB-lite"/>
    </source>
</evidence>
<dbReference type="PROSITE" id="PS50103">
    <property type="entry name" value="ZF_C3H1"/>
    <property type="match status" value="1"/>
</dbReference>
<dbReference type="SMART" id="SM00356">
    <property type="entry name" value="ZnF_C3H1"/>
    <property type="match status" value="1"/>
</dbReference>
<evidence type="ECO:0000256" key="4">
    <source>
        <dbReference type="PROSITE-ProRule" id="PRU00723"/>
    </source>
</evidence>
<keyword evidence="2 4" id="KW-0863">Zinc-finger</keyword>
<dbReference type="OrthoDB" id="411372at2759"/>
<sequence>MKWQAEQLFDALGQRYDEPVQAFVKRYDQAASDLEAQMGEPVPDSRKLTGLIRGLSGDAKQRALDHVSTARSSVTYHHLVQHLSHRARLESAMSSAKPKTTPATKQPSLGARADQGSPVIKATGDLSTAKNPKELCKFYYKNGKCKFGKACRFRHERPKQAVASMVLPAKEQRPETEESLGTEDDEGDIYEQQLYLVQEDKKRVGPTVFLQLGGKSPPLECLLDTGAYYNYIPISLVRKLGLPILPLDEEMVSYVLLADQRRSALEGQVRVGSMTFRVLQSSAAQAIVGVVSMCDAGIGLSFKADQLRGRLVGVTVTKPHEDFPVMLPEGKSPDRIQYDLVETEVGGPERVTDDDHILYLWSPPAEYLKAAESKPLEEHLLSDWTPVKGAAADFQWRCRRITEADIRDRPEQEFVYEVRWSTPPPSKERQQQADYSHALYSKLSNDQKHCFDEE</sequence>
<dbReference type="SUPFAM" id="SSF90229">
    <property type="entry name" value="CCCH zinc finger"/>
    <property type="match status" value="1"/>
</dbReference>
<organism evidence="8">
    <name type="scientific">Perkinsus marinus (strain ATCC 50983 / TXsc)</name>
    <dbReference type="NCBI Taxonomy" id="423536"/>
    <lineage>
        <taxon>Eukaryota</taxon>
        <taxon>Sar</taxon>
        <taxon>Alveolata</taxon>
        <taxon>Perkinsozoa</taxon>
        <taxon>Perkinsea</taxon>
        <taxon>Perkinsida</taxon>
        <taxon>Perkinsidae</taxon>
        <taxon>Perkinsus</taxon>
    </lineage>
</organism>
<dbReference type="GeneID" id="9057303"/>
<evidence type="ECO:0000256" key="1">
    <source>
        <dbReference type="ARBA" id="ARBA00022723"/>
    </source>
</evidence>
<keyword evidence="1 4" id="KW-0479">Metal-binding</keyword>
<dbReference type="Pfam" id="PF00642">
    <property type="entry name" value="zf-CCCH"/>
    <property type="match status" value="1"/>
</dbReference>
<dbReference type="InterPro" id="IPR036855">
    <property type="entry name" value="Znf_CCCH_sf"/>
</dbReference>
<protein>
    <recommendedName>
        <fullName evidence="6">C3H1-type domain-containing protein</fullName>
    </recommendedName>
</protein>
<dbReference type="AlphaFoldDB" id="C5LQM3"/>
<evidence type="ECO:0000313" key="8">
    <source>
        <dbReference type="Proteomes" id="UP000007800"/>
    </source>
</evidence>
<dbReference type="InterPro" id="IPR000571">
    <property type="entry name" value="Znf_CCCH"/>
</dbReference>
<keyword evidence="3 4" id="KW-0862">Zinc</keyword>
<accession>C5LQM3</accession>
<evidence type="ECO:0000259" key="6">
    <source>
        <dbReference type="PROSITE" id="PS50103"/>
    </source>
</evidence>
<evidence type="ECO:0000256" key="2">
    <source>
        <dbReference type="ARBA" id="ARBA00022771"/>
    </source>
</evidence>
<reference evidence="7 8" key="1">
    <citation type="submission" date="2008-07" db="EMBL/GenBank/DDBJ databases">
        <authorList>
            <person name="El-Sayed N."/>
            <person name="Caler E."/>
            <person name="Inman J."/>
            <person name="Amedeo P."/>
            <person name="Hass B."/>
            <person name="Wortman J."/>
        </authorList>
    </citation>
    <scope>NUCLEOTIDE SEQUENCE [LARGE SCALE GENOMIC DNA]</scope>
    <source>
        <strain evidence="8">ATCC 50983 / TXsc</strain>
    </source>
</reference>
<feature type="region of interest" description="Disordered" evidence="5">
    <location>
        <begin position="91"/>
        <end position="125"/>
    </location>
</feature>
<feature type="non-terminal residue" evidence="7">
    <location>
        <position position="454"/>
    </location>
</feature>
<gene>
    <name evidence="7" type="ORF">Pmar_PMAR004934</name>
</gene>
<dbReference type="Gene3D" id="4.10.1000.10">
    <property type="entry name" value="Zinc finger, CCCH-type"/>
    <property type="match status" value="1"/>
</dbReference>
<proteinExistence type="predicted"/>
<feature type="zinc finger region" description="C3H1-type" evidence="4">
    <location>
        <begin position="130"/>
        <end position="158"/>
    </location>
</feature>
<dbReference type="Proteomes" id="UP000007800">
    <property type="component" value="Unassembled WGS sequence"/>
</dbReference>
<feature type="compositionally biased region" description="Polar residues" evidence="5">
    <location>
        <begin position="92"/>
        <end position="107"/>
    </location>
</feature>
<name>C5LQM3_PERM5</name>